<evidence type="ECO:0000313" key="1">
    <source>
        <dbReference type="EMBL" id="MCW0524757.1"/>
    </source>
</evidence>
<dbReference type="AlphaFoldDB" id="A0AAP3EUR7"/>
<accession>A0AAP3EUR7</accession>
<sequence length="162" mass="18747">MNIISFFKDLTERFNDEKNCGFCWEYSAPLSESGMNRKTSEDPCCTHLFVTYYKTSIGSKKDGQTTLKNEEWKDHIFTLYIVRKSNLGVNIYNEANGYPISEGLWSTILEPLQNCLGDANNLPICELGYPFEVTKWDMETTVFKDDNNYTGWKVSGIFREKL</sequence>
<comment type="caution">
    <text evidence="1">The sequence shown here is derived from an EMBL/GenBank/DDBJ whole genome shotgun (WGS) entry which is preliminary data.</text>
</comment>
<name>A0AAP3EUR7_RIEAN</name>
<dbReference type="EMBL" id="JAOZYT010000096">
    <property type="protein sequence ID" value="MCW0524757.1"/>
    <property type="molecule type" value="Genomic_DNA"/>
</dbReference>
<gene>
    <name evidence="1" type="ORF">OKE68_10580</name>
</gene>
<evidence type="ECO:0000313" key="2">
    <source>
        <dbReference type="Proteomes" id="UP001207440"/>
    </source>
</evidence>
<proteinExistence type="predicted"/>
<reference evidence="1" key="1">
    <citation type="submission" date="2022-10" db="EMBL/GenBank/DDBJ databases">
        <title>Sifting through the core-genome to identify putative cross-protective antigens against Riemerella anatipestifer.</title>
        <authorList>
            <person name="Zheng X."/>
            <person name="Zhang W."/>
        </authorList>
    </citation>
    <scope>NUCLEOTIDE SEQUENCE</scope>
    <source>
        <strain evidence="1">ZWRA178</strain>
    </source>
</reference>
<dbReference type="RefSeq" id="WP_214193808.1">
    <property type="nucleotide sequence ID" value="NZ_CP081925.1"/>
</dbReference>
<organism evidence="1 2">
    <name type="scientific">Riemerella anatipestifer</name>
    <name type="common">Moraxella anatipestifer</name>
    <dbReference type="NCBI Taxonomy" id="34085"/>
    <lineage>
        <taxon>Bacteria</taxon>
        <taxon>Pseudomonadati</taxon>
        <taxon>Bacteroidota</taxon>
        <taxon>Flavobacteriia</taxon>
        <taxon>Flavobacteriales</taxon>
        <taxon>Weeksellaceae</taxon>
        <taxon>Riemerella</taxon>
    </lineage>
</organism>
<protein>
    <submittedName>
        <fullName evidence="1">Uncharacterized protein</fullName>
    </submittedName>
</protein>
<dbReference type="Proteomes" id="UP001207440">
    <property type="component" value="Unassembled WGS sequence"/>
</dbReference>